<proteinExistence type="predicted"/>
<dbReference type="InterPro" id="IPR007110">
    <property type="entry name" value="Ig-like_dom"/>
</dbReference>
<reference evidence="4" key="1">
    <citation type="submission" date="2025-08" db="UniProtKB">
        <authorList>
            <consortium name="RefSeq"/>
        </authorList>
    </citation>
    <scope>IDENTIFICATION</scope>
    <source>
        <tissue evidence="4">Muscle</tissue>
    </source>
</reference>
<dbReference type="InterPro" id="IPR003598">
    <property type="entry name" value="Ig_sub2"/>
</dbReference>
<keyword evidence="3" id="KW-1185">Reference proteome</keyword>
<dbReference type="Pfam" id="PF07679">
    <property type="entry name" value="I-set"/>
    <property type="match status" value="2"/>
</dbReference>
<dbReference type="InterPro" id="IPR003599">
    <property type="entry name" value="Ig_sub"/>
</dbReference>
<accession>A0ABM1S022</accession>
<protein>
    <submittedName>
        <fullName evidence="4">Immunoglobulin superfamily DCC subclass member 3-like</fullName>
    </submittedName>
</protein>
<dbReference type="SMART" id="SM00408">
    <property type="entry name" value="IGc2"/>
    <property type="match status" value="1"/>
</dbReference>
<name>A0ABM1S022_LIMPO</name>
<feature type="domain" description="Ig-like" evidence="2">
    <location>
        <begin position="67"/>
        <end position="139"/>
    </location>
</feature>
<evidence type="ECO:0000313" key="4">
    <source>
        <dbReference type="RefSeq" id="XP_022236977.1"/>
    </source>
</evidence>
<dbReference type="Gene3D" id="2.60.40.10">
    <property type="entry name" value="Immunoglobulins"/>
    <property type="match status" value="2"/>
</dbReference>
<dbReference type="InterPro" id="IPR013098">
    <property type="entry name" value="Ig_I-set"/>
</dbReference>
<evidence type="ECO:0000256" key="1">
    <source>
        <dbReference type="ARBA" id="ARBA00023319"/>
    </source>
</evidence>
<sequence>MAPVVLGDRITKLGGSLLLRKATVEDSGKYVCLVNNSSGHEKAEVELIVRENFHISVTPAVHIVDVGKPAVFQCKISGKPVNFVTWQKDHEQLPHANSRVHFVSRDVLEIQQVQRQDKGFYQCFVYNDRDCAQGTAELRLG</sequence>
<dbReference type="GeneID" id="111084606"/>
<keyword evidence="1" id="KW-0393">Immunoglobulin domain</keyword>
<dbReference type="InterPro" id="IPR013783">
    <property type="entry name" value="Ig-like_fold"/>
</dbReference>
<evidence type="ECO:0000259" key="2">
    <source>
        <dbReference type="PROSITE" id="PS50835"/>
    </source>
</evidence>
<dbReference type="PROSITE" id="PS50835">
    <property type="entry name" value="IG_LIKE"/>
    <property type="match status" value="1"/>
</dbReference>
<feature type="non-terminal residue" evidence="4">
    <location>
        <position position="141"/>
    </location>
</feature>
<evidence type="ECO:0000313" key="3">
    <source>
        <dbReference type="Proteomes" id="UP000694941"/>
    </source>
</evidence>
<dbReference type="SMART" id="SM00409">
    <property type="entry name" value="IG"/>
    <property type="match status" value="2"/>
</dbReference>
<dbReference type="SUPFAM" id="SSF48726">
    <property type="entry name" value="Immunoglobulin"/>
    <property type="match status" value="2"/>
</dbReference>
<dbReference type="PANTHER" id="PTHR10075:SF100">
    <property type="entry name" value="FASCICLIN-2"/>
    <property type="match status" value="1"/>
</dbReference>
<dbReference type="RefSeq" id="XP_022236977.1">
    <property type="nucleotide sequence ID" value="XM_022381269.1"/>
</dbReference>
<dbReference type="Proteomes" id="UP000694941">
    <property type="component" value="Unplaced"/>
</dbReference>
<gene>
    <name evidence="4" type="primary">LOC111084606</name>
</gene>
<organism evidence="3 4">
    <name type="scientific">Limulus polyphemus</name>
    <name type="common">Atlantic horseshoe crab</name>
    <dbReference type="NCBI Taxonomy" id="6850"/>
    <lineage>
        <taxon>Eukaryota</taxon>
        <taxon>Metazoa</taxon>
        <taxon>Ecdysozoa</taxon>
        <taxon>Arthropoda</taxon>
        <taxon>Chelicerata</taxon>
        <taxon>Merostomata</taxon>
        <taxon>Xiphosura</taxon>
        <taxon>Limulidae</taxon>
        <taxon>Limulus</taxon>
    </lineage>
</organism>
<dbReference type="PANTHER" id="PTHR10075">
    <property type="entry name" value="BASIGIN RELATED"/>
    <property type="match status" value="1"/>
</dbReference>
<dbReference type="InterPro" id="IPR036179">
    <property type="entry name" value="Ig-like_dom_sf"/>
</dbReference>